<gene>
    <name evidence="1" type="ORF">O9K51_07800</name>
</gene>
<organism evidence="1 2">
    <name type="scientific">Purpureocillium lavendulum</name>
    <dbReference type="NCBI Taxonomy" id="1247861"/>
    <lineage>
        <taxon>Eukaryota</taxon>
        <taxon>Fungi</taxon>
        <taxon>Dikarya</taxon>
        <taxon>Ascomycota</taxon>
        <taxon>Pezizomycotina</taxon>
        <taxon>Sordariomycetes</taxon>
        <taxon>Hypocreomycetidae</taxon>
        <taxon>Hypocreales</taxon>
        <taxon>Ophiocordycipitaceae</taxon>
        <taxon>Purpureocillium</taxon>
    </lineage>
</organism>
<accession>A0AB34FMD5</accession>
<proteinExistence type="predicted"/>
<comment type="caution">
    <text evidence="1">The sequence shown here is derived from an EMBL/GenBank/DDBJ whole genome shotgun (WGS) entry which is preliminary data.</text>
</comment>
<reference evidence="1" key="1">
    <citation type="submission" date="2023-01" db="EMBL/GenBank/DDBJ databases">
        <title>The growth and conidiation of Purpureocillium lavendulum are regulated by nitrogen source and histone H3K14 acetylation.</title>
        <authorList>
            <person name="Tang P."/>
            <person name="Han J."/>
            <person name="Zhang C."/>
            <person name="Tang P."/>
            <person name="Qi F."/>
            <person name="Zhang K."/>
            <person name="Liang L."/>
        </authorList>
    </citation>
    <scope>NUCLEOTIDE SEQUENCE</scope>
    <source>
        <strain evidence="1">YMF1.00683</strain>
    </source>
</reference>
<evidence type="ECO:0000313" key="2">
    <source>
        <dbReference type="Proteomes" id="UP001163105"/>
    </source>
</evidence>
<keyword evidence="2" id="KW-1185">Reference proteome</keyword>
<sequence length="66" mass="7193">MSLPRRSSSSLKMLHKRIVTGEKTKKEFAASRFSAAEANVPNRERINVMFSSAAIQSANAPAETGQ</sequence>
<dbReference type="EMBL" id="JAQHRD010000006">
    <property type="protein sequence ID" value="KAJ6439909.1"/>
    <property type="molecule type" value="Genomic_DNA"/>
</dbReference>
<dbReference type="AlphaFoldDB" id="A0AB34FMD5"/>
<protein>
    <submittedName>
        <fullName evidence="1">Uncharacterized protein</fullName>
    </submittedName>
</protein>
<dbReference type="Proteomes" id="UP001163105">
    <property type="component" value="Unassembled WGS sequence"/>
</dbReference>
<name>A0AB34FMD5_9HYPO</name>
<evidence type="ECO:0000313" key="1">
    <source>
        <dbReference type="EMBL" id="KAJ6439909.1"/>
    </source>
</evidence>